<name>A0A2J6T1L1_9HELO</name>
<dbReference type="RefSeq" id="XP_024733816.1">
    <property type="nucleotide sequence ID" value="XM_024887063.1"/>
</dbReference>
<dbReference type="AlphaFoldDB" id="A0A2J6T1L1"/>
<gene>
    <name evidence="2" type="ORF">K444DRAFT_665384</name>
</gene>
<proteinExistence type="predicted"/>
<dbReference type="GeneID" id="36595139"/>
<accession>A0A2J6T1L1</accession>
<reference evidence="2 3" key="1">
    <citation type="submission" date="2016-04" db="EMBL/GenBank/DDBJ databases">
        <title>A degradative enzymes factory behind the ericoid mycorrhizal symbiosis.</title>
        <authorList>
            <consortium name="DOE Joint Genome Institute"/>
            <person name="Martino E."/>
            <person name="Morin E."/>
            <person name="Grelet G."/>
            <person name="Kuo A."/>
            <person name="Kohler A."/>
            <person name="Daghino S."/>
            <person name="Barry K."/>
            <person name="Choi C."/>
            <person name="Cichocki N."/>
            <person name="Clum A."/>
            <person name="Copeland A."/>
            <person name="Hainaut M."/>
            <person name="Haridas S."/>
            <person name="Labutti K."/>
            <person name="Lindquist E."/>
            <person name="Lipzen A."/>
            <person name="Khouja H.-R."/>
            <person name="Murat C."/>
            <person name="Ohm R."/>
            <person name="Olson A."/>
            <person name="Spatafora J."/>
            <person name="Veneault-Fourrey C."/>
            <person name="Henrissat B."/>
            <person name="Grigoriev I."/>
            <person name="Martin F."/>
            <person name="Perotto S."/>
        </authorList>
    </citation>
    <scope>NUCLEOTIDE SEQUENCE [LARGE SCALE GENOMIC DNA]</scope>
    <source>
        <strain evidence="2 3">E</strain>
    </source>
</reference>
<dbReference type="OrthoDB" id="10507424at2759"/>
<evidence type="ECO:0000313" key="3">
    <source>
        <dbReference type="Proteomes" id="UP000235371"/>
    </source>
</evidence>
<dbReference type="Proteomes" id="UP000235371">
    <property type="component" value="Unassembled WGS sequence"/>
</dbReference>
<evidence type="ECO:0000256" key="1">
    <source>
        <dbReference type="SAM" id="MobiDB-lite"/>
    </source>
</evidence>
<dbReference type="EMBL" id="KZ613847">
    <property type="protein sequence ID" value="PMD56912.1"/>
    <property type="molecule type" value="Genomic_DNA"/>
</dbReference>
<dbReference type="InParanoid" id="A0A2J6T1L1"/>
<sequence length="292" mass="32505">MDFHLVTRCGRLLEGITRRRNSIRKASVHQLQRGSSGREKFGDVDISRTLWFDPDGDEFGLGLQDLRDRVSASEHANSSLVRINSSPSKDERWKWLQEVRKAPPVLAIILNCLESDTRRDERKEKLFDLCDDVVASQTIRGPTISHHTQDFVAPVHPEGQAKMGENSIQQPPTGVAVRDFAVWTENQERAIPQRPRRPPQQITAPASASPQTALYIAGGERPPAYKTEAPSVPPAANFMPRDALGEDANDIRMEGRRDQIGWGQTRGTISNPEGRNGIGGGSGTELLRYSQR</sequence>
<feature type="region of interest" description="Disordered" evidence="1">
    <location>
        <begin position="255"/>
        <end position="292"/>
    </location>
</feature>
<organism evidence="2 3">
    <name type="scientific">Hyaloscypha bicolor E</name>
    <dbReference type="NCBI Taxonomy" id="1095630"/>
    <lineage>
        <taxon>Eukaryota</taxon>
        <taxon>Fungi</taxon>
        <taxon>Dikarya</taxon>
        <taxon>Ascomycota</taxon>
        <taxon>Pezizomycotina</taxon>
        <taxon>Leotiomycetes</taxon>
        <taxon>Helotiales</taxon>
        <taxon>Hyaloscyphaceae</taxon>
        <taxon>Hyaloscypha</taxon>
        <taxon>Hyaloscypha bicolor</taxon>
    </lineage>
</organism>
<evidence type="ECO:0000313" key="2">
    <source>
        <dbReference type="EMBL" id="PMD56912.1"/>
    </source>
</evidence>
<protein>
    <submittedName>
        <fullName evidence="2">Uncharacterized protein</fullName>
    </submittedName>
</protein>
<keyword evidence="3" id="KW-1185">Reference proteome</keyword>